<dbReference type="GO" id="GO:0032259">
    <property type="term" value="P:methylation"/>
    <property type="evidence" value="ECO:0007669"/>
    <property type="project" value="UniProtKB-KW"/>
</dbReference>
<accession>A0A6M0RMH0</accession>
<keyword evidence="2 4" id="KW-0808">Transferase</keyword>
<keyword evidence="1 4" id="KW-0489">Methyltransferase</keyword>
<evidence type="ECO:0000313" key="5">
    <source>
        <dbReference type="Proteomes" id="UP000481033"/>
    </source>
</evidence>
<sequence length="221" mass="24702">MRDNSGQLLSHLYNYLLSVSLREPQILTQLRQEAAQHPVSSIQISPYQGQFMALLLRLMGAKKVLEIGTFTGYSALWMALALPSDGTLTACDVSEEYTEIARRYWQAAGVADKINLHLAHAIETLNHLIFTGQSGTFDFVFIDADKSNYIHYYEKSLELLRPGGLIAIDNVLWSGAVADPDIIDPDTQALRDLNQTLHQDERIELSMLPIADGLTLAMKRL</sequence>
<dbReference type="Pfam" id="PF01596">
    <property type="entry name" value="Methyltransf_3"/>
    <property type="match status" value="1"/>
</dbReference>
<dbReference type="GO" id="GO:0008757">
    <property type="term" value="F:S-adenosylmethionine-dependent methyltransferase activity"/>
    <property type="evidence" value="ECO:0007669"/>
    <property type="project" value="TreeGrafter"/>
</dbReference>
<comment type="caution">
    <text evidence="4">The sequence shown here is derived from an EMBL/GenBank/DDBJ whole genome shotgun (WGS) entry which is preliminary data.</text>
</comment>
<dbReference type="SUPFAM" id="SSF53335">
    <property type="entry name" value="S-adenosyl-L-methionine-dependent methyltransferases"/>
    <property type="match status" value="1"/>
</dbReference>
<organism evidence="4 5">
    <name type="scientific">Adonisia turfae CCMR0081</name>
    <dbReference type="NCBI Taxonomy" id="2292702"/>
    <lineage>
        <taxon>Bacteria</taxon>
        <taxon>Bacillati</taxon>
        <taxon>Cyanobacteriota</taxon>
        <taxon>Adonisia</taxon>
        <taxon>Adonisia turfae</taxon>
    </lineage>
</organism>
<dbReference type="InterPro" id="IPR002935">
    <property type="entry name" value="SAM_O-MeTrfase"/>
</dbReference>
<evidence type="ECO:0000256" key="2">
    <source>
        <dbReference type="ARBA" id="ARBA00022679"/>
    </source>
</evidence>
<keyword evidence="5" id="KW-1185">Reference proteome</keyword>
<dbReference type="EMBL" id="QXHD01000004">
    <property type="protein sequence ID" value="NEZ56901.1"/>
    <property type="molecule type" value="Genomic_DNA"/>
</dbReference>
<keyword evidence="3" id="KW-0949">S-adenosyl-L-methionine</keyword>
<protein>
    <submittedName>
        <fullName evidence="4">Methyltransferase domain-containing protein</fullName>
    </submittedName>
</protein>
<dbReference type="AlphaFoldDB" id="A0A6M0RMH0"/>
<dbReference type="CDD" id="cd02440">
    <property type="entry name" value="AdoMet_MTases"/>
    <property type="match status" value="1"/>
</dbReference>
<evidence type="ECO:0000313" key="4">
    <source>
        <dbReference type="EMBL" id="NEZ56901.1"/>
    </source>
</evidence>
<dbReference type="InterPro" id="IPR029063">
    <property type="entry name" value="SAM-dependent_MTases_sf"/>
</dbReference>
<name>A0A6M0RMH0_9CYAN</name>
<reference evidence="4 5" key="1">
    <citation type="journal article" date="2020" name="Microb. Ecol.">
        <title>Ecogenomics of the Marine Benthic Filamentous Cyanobacterium Adonisia.</title>
        <authorList>
            <person name="Walter J.M."/>
            <person name="Coutinho F.H."/>
            <person name="Leomil L."/>
            <person name="Hargreaves P.I."/>
            <person name="Campeao M.E."/>
            <person name="Vieira V.V."/>
            <person name="Silva B.S."/>
            <person name="Fistarol G.O."/>
            <person name="Salomon P.S."/>
            <person name="Sawabe T."/>
            <person name="Mino S."/>
            <person name="Hosokawa M."/>
            <person name="Miyashita H."/>
            <person name="Maruyama F."/>
            <person name="van Verk M.C."/>
            <person name="Dutilh B.E."/>
            <person name="Thompson C.C."/>
            <person name="Thompson F.L."/>
        </authorList>
    </citation>
    <scope>NUCLEOTIDE SEQUENCE [LARGE SCALE GENOMIC DNA]</scope>
    <source>
        <strain evidence="4 5">CCMR0081</strain>
    </source>
</reference>
<evidence type="ECO:0000256" key="1">
    <source>
        <dbReference type="ARBA" id="ARBA00022603"/>
    </source>
</evidence>
<dbReference type="PANTHER" id="PTHR10509">
    <property type="entry name" value="O-METHYLTRANSFERASE-RELATED"/>
    <property type="match status" value="1"/>
</dbReference>
<dbReference type="PROSITE" id="PS51682">
    <property type="entry name" value="SAM_OMT_I"/>
    <property type="match status" value="1"/>
</dbReference>
<evidence type="ECO:0000256" key="3">
    <source>
        <dbReference type="ARBA" id="ARBA00022691"/>
    </source>
</evidence>
<dbReference type="RefSeq" id="WP_163703495.1">
    <property type="nucleotide sequence ID" value="NZ_QXHD01000004.1"/>
</dbReference>
<proteinExistence type="predicted"/>
<dbReference type="Proteomes" id="UP000481033">
    <property type="component" value="Unassembled WGS sequence"/>
</dbReference>
<gene>
    <name evidence="4" type="ORF">DXZ20_14680</name>
</gene>
<dbReference type="Gene3D" id="3.40.50.150">
    <property type="entry name" value="Vaccinia Virus protein VP39"/>
    <property type="match status" value="1"/>
</dbReference>
<dbReference type="PANTHER" id="PTHR10509:SF14">
    <property type="entry name" value="CAFFEOYL-COA O-METHYLTRANSFERASE 3-RELATED"/>
    <property type="match status" value="1"/>
</dbReference>
<dbReference type="GO" id="GO:0008171">
    <property type="term" value="F:O-methyltransferase activity"/>
    <property type="evidence" value="ECO:0007669"/>
    <property type="project" value="InterPro"/>
</dbReference>
<dbReference type="InterPro" id="IPR050362">
    <property type="entry name" value="Cation-dep_OMT"/>
</dbReference>